<keyword evidence="4" id="KW-1185">Reference proteome</keyword>
<dbReference type="Gene3D" id="2.130.10.10">
    <property type="entry name" value="YVTN repeat-like/Quinoprotein amine dehydrogenase"/>
    <property type="match status" value="2"/>
</dbReference>
<dbReference type="InterPro" id="IPR015943">
    <property type="entry name" value="WD40/YVTN_repeat-like_dom_sf"/>
</dbReference>
<evidence type="ECO:0000313" key="4">
    <source>
        <dbReference type="Proteomes" id="UP001500655"/>
    </source>
</evidence>
<evidence type="ECO:0000313" key="3">
    <source>
        <dbReference type="EMBL" id="GAA1734993.1"/>
    </source>
</evidence>
<sequence length="439" mass="46191">MPDDLDRLLRSTRADLLDDIDGPDLDRVTARADTLRRRRRAIAASTAAAGATLALTLWGFLGAAGTQALPTPAGPSGGPPVTVRPTTTAMPPDRDEWNGDDLRFAGAVSTDLPGEPVDVEFVDPNVGYAVLAQCGADAKSSCQYTMQYTENGGRTWEARSLPATQATTGHDILLNIVPLGGSSLVVTGFGTWFSPDAGRTWQPSQRPLDPPEVRSIPDGGKLVLDADMSGGPDCPGSRVDAFFPNGTRAQLANQPPIGVCWVANAEAVGGVWWVGGRSSKGRPAVAASRDAGVTWATVEFPTVETAPEAWPKVTFVGSRTYVTVVSGKANVGSIHGATQIMAIHRSTDGGHTFAPFAGYGLPALTGDAVPLLDGRIVVASAGLSMSFPSGTRFVAAPDDVPYVRAIRRTDVGWIAYDLDRSGTVARSMDGILWQRLTIR</sequence>
<feature type="transmembrane region" description="Helical" evidence="2">
    <location>
        <begin position="41"/>
        <end position="61"/>
    </location>
</feature>
<accession>A0ABP4VW70</accession>
<name>A0ABP4VW70_9ACTN</name>
<evidence type="ECO:0008006" key="5">
    <source>
        <dbReference type="Google" id="ProtNLM"/>
    </source>
</evidence>
<dbReference type="SUPFAM" id="SSF110296">
    <property type="entry name" value="Oligoxyloglucan reducing end-specific cellobiohydrolase"/>
    <property type="match status" value="1"/>
</dbReference>
<keyword evidence="2" id="KW-0812">Transmembrane</keyword>
<protein>
    <recommendedName>
        <fullName evidence="5">Exo-alpha-sialidase</fullName>
    </recommendedName>
</protein>
<dbReference type="Proteomes" id="UP001500655">
    <property type="component" value="Unassembled WGS sequence"/>
</dbReference>
<keyword evidence="2" id="KW-1133">Transmembrane helix</keyword>
<evidence type="ECO:0000256" key="2">
    <source>
        <dbReference type="SAM" id="Phobius"/>
    </source>
</evidence>
<gene>
    <name evidence="3" type="ORF">GCM10009681_01540</name>
</gene>
<comment type="caution">
    <text evidence="3">The sequence shown here is derived from an EMBL/GenBank/DDBJ whole genome shotgun (WGS) entry which is preliminary data.</text>
</comment>
<dbReference type="EMBL" id="BAAALS010000001">
    <property type="protein sequence ID" value="GAA1734993.1"/>
    <property type="molecule type" value="Genomic_DNA"/>
</dbReference>
<organism evidence="3 4">
    <name type="scientific">Luedemannella helvata</name>
    <dbReference type="NCBI Taxonomy" id="349315"/>
    <lineage>
        <taxon>Bacteria</taxon>
        <taxon>Bacillati</taxon>
        <taxon>Actinomycetota</taxon>
        <taxon>Actinomycetes</taxon>
        <taxon>Micromonosporales</taxon>
        <taxon>Micromonosporaceae</taxon>
        <taxon>Luedemannella</taxon>
    </lineage>
</organism>
<feature type="region of interest" description="Disordered" evidence="1">
    <location>
        <begin position="197"/>
        <end position="230"/>
    </location>
</feature>
<reference evidence="4" key="1">
    <citation type="journal article" date="2019" name="Int. J. Syst. Evol. Microbiol.">
        <title>The Global Catalogue of Microorganisms (GCM) 10K type strain sequencing project: providing services to taxonomists for standard genome sequencing and annotation.</title>
        <authorList>
            <consortium name="The Broad Institute Genomics Platform"/>
            <consortium name="The Broad Institute Genome Sequencing Center for Infectious Disease"/>
            <person name="Wu L."/>
            <person name="Ma J."/>
        </authorList>
    </citation>
    <scope>NUCLEOTIDE SEQUENCE [LARGE SCALE GENOMIC DNA]</scope>
    <source>
        <strain evidence="4">JCM 13249</strain>
    </source>
</reference>
<keyword evidence="2" id="KW-0472">Membrane</keyword>
<proteinExistence type="predicted"/>
<evidence type="ECO:0000256" key="1">
    <source>
        <dbReference type="SAM" id="MobiDB-lite"/>
    </source>
</evidence>
<dbReference type="RefSeq" id="WP_344075594.1">
    <property type="nucleotide sequence ID" value="NZ_BAAALS010000001.1"/>
</dbReference>